<gene>
    <name evidence="1" type="ORF">FAES_1554</name>
</gene>
<dbReference type="Proteomes" id="UP000011058">
    <property type="component" value="Chromosome"/>
</dbReference>
<dbReference type="GO" id="GO:0005975">
    <property type="term" value="P:carbohydrate metabolic process"/>
    <property type="evidence" value="ECO:0007669"/>
    <property type="project" value="InterPro"/>
</dbReference>
<dbReference type="EMBL" id="HE796683">
    <property type="protein sequence ID" value="CCG99564.1"/>
    <property type="molecule type" value="Genomic_DNA"/>
</dbReference>
<dbReference type="InterPro" id="IPR008928">
    <property type="entry name" value="6-hairpin_glycosidase_sf"/>
</dbReference>
<dbReference type="HOGENOM" id="CLU_650307_0_0_10"/>
<evidence type="ECO:0000313" key="2">
    <source>
        <dbReference type="Proteomes" id="UP000011058"/>
    </source>
</evidence>
<organism evidence="1 2">
    <name type="scientific">Fibrella aestuarina BUZ 2</name>
    <dbReference type="NCBI Taxonomy" id="1166018"/>
    <lineage>
        <taxon>Bacteria</taxon>
        <taxon>Pseudomonadati</taxon>
        <taxon>Bacteroidota</taxon>
        <taxon>Cytophagia</taxon>
        <taxon>Cytophagales</taxon>
        <taxon>Spirosomataceae</taxon>
        <taxon>Fibrella</taxon>
    </lineage>
</organism>
<evidence type="ECO:0000313" key="1">
    <source>
        <dbReference type="EMBL" id="CCG99564.1"/>
    </source>
</evidence>
<accession>I0K611</accession>
<dbReference type="AlphaFoldDB" id="I0K611"/>
<protein>
    <submittedName>
        <fullName evidence="1">Uncharacterized protein</fullName>
    </submittedName>
</protein>
<sequence>MKQLPILFATLILLAPSCKKSVDPNGGNVPPATRLVNTDHLLGTLYQPAKVTASGAEVGTIWIYAEPQANGAYKLVDDDDEGFTCVDDVTRAGLFLLREPDLATNTDKQTKLKKLVSFVLDMQSASGYFYNFLWPDGRINTTFRTSQNVADWWSWRALWLLSEAGPYYQSTDAALASRIQTSVNRLVTLMISDFGPRPTDANFVEGVAVPKWLPYGSGSDQAAIMLLGLNNVYKQTPTPAVLSLMEKLASGILLMQKGDAGQYPYGAFLSFDNGWHAYGNDQAYALLTVGKALNKPEWIAAGRREVENFYPYILNEGFLESFSVRQSGQSFTELKRSKFSQIAYGVRPMVWATLALYEQTNDAKWLTQAEKLTRWFFGSNPANATMYDRATGRGYDGISSATSVSRNAGAESTIEALLAIQMAEKYGFKE</sequence>
<dbReference type="eggNOG" id="COG1331">
    <property type="taxonomic scope" value="Bacteria"/>
</dbReference>
<dbReference type="RefSeq" id="WP_015330663.1">
    <property type="nucleotide sequence ID" value="NC_020054.1"/>
</dbReference>
<dbReference type="STRING" id="1166018.FAES_1554"/>
<dbReference type="PATRIC" id="fig|1166018.3.peg.3289"/>
<reference evidence="1 2" key="1">
    <citation type="journal article" date="2012" name="J. Bacteriol.">
        <title>Genome Sequence of Fibrella aestuarina BUZ 2T, a Filamentous Marine Bacterium.</title>
        <authorList>
            <person name="Filippini M."/>
            <person name="Qi W."/>
            <person name="Blom J."/>
            <person name="Goesmann A."/>
            <person name="Smits T.H."/>
            <person name="Bagheri H.C."/>
        </authorList>
    </citation>
    <scope>NUCLEOTIDE SEQUENCE [LARGE SCALE GENOMIC DNA]</scope>
    <source>
        <strain evidence="2">BUZ 2T</strain>
    </source>
</reference>
<dbReference type="SUPFAM" id="SSF48208">
    <property type="entry name" value="Six-hairpin glycosidases"/>
    <property type="match status" value="1"/>
</dbReference>
<dbReference type="KEGG" id="fae:FAES_1554"/>
<dbReference type="OrthoDB" id="9765330at2"/>
<keyword evidence="2" id="KW-1185">Reference proteome</keyword>
<proteinExistence type="predicted"/>
<name>I0K611_9BACT</name>